<protein>
    <submittedName>
        <fullName evidence="2">Uncharacterized protein</fullName>
    </submittedName>
</protein>
<dbReference type="Proteomes" id="UP000093432">
    <property type="component" value="Unassembled WGS sequence"/>
</dbReference>
<dbReference type="OrthoDB" id="1264009at2"/>
<keyword evidence="1" id="KW-0472">Membrane</keyword>
<keyword evidence="1" id="KW-0812">Transmembrane</keyword>
<dbReference type="EMBL" id="MAYG01000001">
    <property type="protein sequence ID" value="OCA75144.1"/>
    <property type="molecule type" value="Genomic_DNA"/>
</dbReference>
<sequence>MNKKILILAGIAIIVILYFYYGGNYMENKGREYYNQFNKSSINGTILDLNEYARGVKLHLDNGEVIFYPITSELNENNIFIATAKKGDKVIKRPFQDTITLVRQNGVMLKYTFQKPK</sequence>
<feature type="transmembrane region" description="Helical" evidence="1">
    <location>
        <begin position="6"/>
        <end position="23"/>
    </location>
</feature>
<proteinExistence type="predicted"/>
<keyword evidence="1" id="KW-1133">Transmembrane helix</keyword>
<organism evidence="2 3">
    <name type="scientific">Chryseobacterium arthrosphaerae</name>
    <dbReference type="NCBI Taxonomy" id="651561"/>
    <lineage>
        <taxon>Bacteria</taxon>
        <taxon>Pseudomonadati</taxon>
        <taxon>Bacteroidota</taxon>
        <taxon>Flavobacteriia</taxon>
        <taxon>Flavobacteriales</taxon>
        <taxon>Weeksellaceae</taxon>
        <taxon>Chryseobacterium group</taxon>
        <taxon>Chryseobacterium</taxon>
    </lineage>
</organism>
<dbReference type="AlphaFoldDB" id="A0A1B8ZUA1"/>
<accession>A0A1B8ZUA1</accession>
<name>A0A1B8ZUA1_9FLAO</name>
<dbReference type="STRING" id="651561.BBI00_12730"/>
<gene>
    <name evidence="2" type="ORF">BBI00_12730</name>
</gene>
<dbReference type="RefSeq" id="WP_065399118.1">
    <property type="nucleotide sequence ID" value="NZ_JAKYXH010000002.1"/>
</dbReference>
<comment type="caution">
    <text evidence="2">The sequence shown here is derived from an EMBL/GenBank/DDBJ whole genome shotgun (WGS) entry which is preliminary data.</text>
</comment>
<evidence type="ECO:0000256" key="1">
    <source>
        <dbReference type="SAM" id="Phobius"/>
    </source>
</evidence>
<reference evidence="3" key="1">
    <citation type="submission" date="2016-07" db="EMBL/GenBank/DDBJ databases">
        <authorList>
            <person name="Florea S."/>
            <person name="Webb J.S."/>
            <person name="Jaromczyk J."/>
            <person name="Schardl C.L."/>
        </authorList>
    </citation>
    <scope>NUCLEOTIDE SEQUENCE [LARGE SCALE GENOMIC DNA]</scope>
    <source>
        <strain evidence="3">CC-VM-7</strain>
    </source>
</reference>
<evidence type="ECO:0000313" key="2">
    <source>
        <dbReference type="EMBL" id="OCA75144.1"/>
    </source>
</evidence>
<evidence type="ECO:0000313" key="3">
    <source>
        <dbReference type="Proteomes" id="UP000093432"/>
    </source>
</evidence>